<accession>A0A2K3KV67</accession>
<sequence length="84" mass="9408">VIRQIEENVPQSSKNKMGSQVEGNVHDDVVTAEGSKNNQMKVPVVSQNNNLGAKKDENVIKQKSALETFGTNLTKLAQEVWYWH</sequence>
<dbReference type="Proteomes" id="UP000236291">
    <property type="component" value="Unassembled WGS sequence"/>
</dbReference>
<evidence type="ECO:0000256" key="1">
    <source>
        <dbReference type="SAM" id="MobiDB-lite"/>
    </source>
</evidence>
<feature type="region of interest" description="Disordered" evidence="1">
    <location>
        <begin position="1"/>
        <end position="22"/>
    </location>
</feature>
<gene>
    <name evidence="2" type="ORF">L195_g057155</name>
</gene>
<name>A0A2K3KV67_TRIPR</name>
<evidence type="ECO:0000313" key="3">
    <source>
        <dbReference type="Proteomes" id="UP000236291"/>
    </source>
</evidence>
<feature type="non-terminal residue" evidence="2">
    <location>
        <position position="1"/>
    </location>
</feature>
<reference evidence="2 3" key="2">
    <citation type="journal article" date="2017" name="Front. Plant Sci.">
        <title>Gene Classification and Mining of Molecular Markers Useful in Red Clover (Trifolium pratense) Breeding.</title>
        <authorList>
            <person name="Istvanek J."/>
            <person name="Dluhosova J."/>
            <person name="Dluhos P."/>
            <person name="Patkova L."/>
            <person name="Nedelnik J."/>
            <person name="Repkova J."/>
        </authorList>
    </citation>
    <scope>NUCLEOTIDE SEQUENCE [LARGE SCALE GENOMIC DNA]</scope>
    <source>
        <strain evidence="3">cv. Tatra</strain>
        <tissue evidence="2">Young leaves</tissue>
    </source>
</reference>
<reference evidence="2 3" key="1">
    <citation type="journal article" date="2014" name="Am. J. Bot.">
        <title>Genome assembly and annotation for red clover (Trifolium pratense; Fabaceae).</title>
        <authorList>
            <person name="Istvanek J."/>
            <person name="Jaros M."/>
            <person name="Krenek A."/>
            <person name="Repkova J."/>
        </authorList>
    </citation>
    <scope>NUCLEOTIDE SEQUENCE [LARGE SCALE GENOMIC DNA]</scope>
    <source>
        <strain evidence="3">cv. Tatra</strain>
        <tissue evidence="2">Young leaves</tissue>
    </source>
</reference>
<dbReference type="EMBL" id="ASHM01111716">
    <property type="protein sequence ID" value="PNX70168.1"/>
    <property type="molecule type" value="Genomic_DNA"/>
</dbReference>
<evidence type="ECO:0000313" key="2">
    <source>
        <dbReference type="EMBL" id="PNX70168.1"/>
    </source>
</evidence>
<feature type="compositionally biased region" description="Polar residues" evidence="1">
    <location>
        <begin position="9"/>
        <end position="22"/>
    </location>
</feature>
<dbReference type="AlphaFoldDB" id="A0A2K3KV67"/>
<organism evidence="2 3">
    <name type="scientific">Trifolium pratense</name>
    <name type="common">Red clover</name>
    <dbReference type="NCBI Taxonomy" id="57577"/>
    <lineage>
        <taxon>Eukaryota</taxon>
        <taxon>Viridiplantae</taxon>
        <taxon>Streptophyta</taxon>
        <taxon>Embryophyta</taxon>
        <taxon>Tracheophyta</taxon>
        <taxon>Spermatophyta</taxon>
        <taxon>Magnoliopsida</taxon>
        <taxon>eudicotyledons</taxon>
        <taxon>Gunneridae</taxon>
        <taxon>Pentapetalae</taxon>
        <taxon>rosids</taxon>
        <taxon>fabids</taxon>
        <taxon>Fabales</taxon>
        <taxon>Fabaceae</taxon>
        <taxon>Papilionoideae</taxon>
        <taxon>50 kb inversion clade</taxon>
        <taxon>NPAAA clade</taxon>
        <taxon>Hologalegina</taxon>
        <taxon>IRL clade</taxon>
        <taxon>Trifolieae</taxon>
        <taxon>Trifolium</taxon>
    </lineage>
</organism>
<comment type="caution">
    <text evidence="2">The sequence shown here is derived from an EMBL/GenBank/DDBJ whole genome shotgun (WGS) entry which is preliminary data.</text>
</comment>
<protein>
    <submittedName>
        <fullName evidence="2">Uncharacterized protein</fullName>
    </submittedName>
</protein>
<proteinExistence type="predicted"/>